<dbReference type="EMBL" id="KN822012">
    <property type="protein sequence ID" value="KIM67476.1"/>
    <property type="molecule type" value="Genomic_DNA"/>
</dbReference>
<dbReference type="Proteomes" id="UP000053989">
    <property type="component" value="Unassembled WGS sequence"/>
</dbReference>
<accession>A0A0C3EHS0</accession>
<dbReference type="AlphaFoldDB" id="A0A0C3EHS0"/>
<evidence type="ECO:0000313" key="2">
    <source>
        <dbReference type="EMBL" id="KIM67476.1"/>
    </source>
</evidence>
<dbReference type="InParanoid" id="A0A0C3EHS0"/>
<evidence type="ECO:0000313" key="3">
    <source>
        <dbReference type="Proteomes" id="UP000053989"/>
    </source>
</evidence>
<organism evidence="2 3">
    <name type="scientific">Scleroderma citrinum Foug A</name>
    <dbReference type="NCBI Taxonomy" id="1036808"/>
    <lineage>
        <taxon>Eukaryota</taxon>
        <taxon>Fungi</taxon>
        <taxon>Dikarya</taxon>
        <taxon>Basidiomycota</taxon>
        <taxon>Agaricomycotina</taxon>
        <taxon>Agaricomycetes</taxon>
        <taxon>Agaricomycetidae</taxon>
        <taxon>Boletales</taxon>
        <taxon>Sclerodermatineae</taxon>
        <taxon>Sclerodermataceae</taxon>
        <taxon>Scleroderma</taxon>
    </lineage>
</organism>
<feature type="region of interest" description="Disordered" evidence="1">
    <location>
        <begin position="26"/>
        <end position="45"/>
    </location>
</feature>
<evidence type="ECO:0000256" key="1">
    <source>
        <dbReference type="SAM" id="MobiDB-lite"/>
    </source>
</evidence>
<gene>
    <name evidence="2" type="ORF">SCLCIDRAFT_1105285</name>
</gene>
<reference evidence="3" key="2">
    <citation type="submission" date="2015-01" db="EMBL/GenBank/DDBJ databases">
        <title>Evolutionary Origins and Diversification of the Mycorrhizal Mutualists.</title>
        <authorList>
            <consortium name="DOE Joint Genome Institute"/>
            <consortium name="Mycorrhizal Genomics Consortium"/>
            <person name="Kohler A."/>
            <person name="Kuo A."/>
            <person name="Nagy L.G."/>
            <person name="Floudas D."/>
            <person name="Copeland A."/>
            <person name="Barry K.W."/>
            <person name="Cichocki N."/>
            <person name="Veneault-Fourrey C."/>
            <person name="LaButti K."/>
            <person name="Lindquist E.A."/>
            <person name="Lipzen A."/>
            <person name="Lundell T."/>
            <person name="Morin E."/>
            <person name="Murat C."/>
            <person name="Riley R."/>
            <person name="Ohm R."/>
            <person name="Sun H."/>
            <person name="Tunlid A."/>
            <person name="Henrissat B."/>
            <person name="Grigoriev I.V."/>
            <person name="Hibbett D.S."/>
            <person name="Martin F."/>
        </authorList>
    </citation>
    <scope>NUCLEOTIDE SEQUENCE [LARGE SCALE GENOMIC DNA]</scope>
    <source>
        <strain evidence="3">Foug A</strain>
    </source>
</reference>
<protein>
    <submittedName>
        <fullName evidence="2">Uncharacterized protein</fullName>
    </submittedName>
</protein>
<proteinExistence type="predicted"/>
<reference evidence="2 3" key="1">
    <citation type="submission" date="2014-04" db="EMBL/GenBank/DDBJ databases">
        <authorList>
            <consortium name="DOE Joint Genome Institute"/>
            <person name="Kuo A."/>
            <person name="Kohler A."/>
            <person name="Nagy L.G."/>
            <person name="Floudas D."/>
            <person name="Copeland A."/>
            <person name="Barry K.W."/>
            <person name="Cichocki N."/>
            <person name="Veneault-Fourrey C."/>
            <person name="LaButti K."/>
            <person name="Lindquist E.A."/>
            <person name="Lipzen A."/>
            <person name="Lundell T."/>
            <person name="Morin E."/>
            <person name="Murat C."/>
            <person name="Sun H."/>
            <person name="Tunlid A."/>
            <person name="Henrissat B."/>
            <person name="Grigoriev I.V."/>
            <person name="Hibbett D.S."/>
            <person name="Martin F."/>
            <person name="Nordberg H.P."/>
            <person name="Cantor M.N."/>
            <person name="Hua S.X."/>
        </authorList>
    </citation>
    <scope>NUCLEOTIDE SEQUENCE [LARGE SCALE GENOMIC DNA]</scope>
    <source>
        <strain evidence="2 3">Foug A</strain>
    </source>
</reference>
<name>A0A0C3EHS0_9AGAM</name>
<sequence>MYGYPEMKPDTINDSGTFEGIRLPMPRSRRVHTTTSSRCHDGPDGKMPPGTLHCLGARVLLVITAASGLPHGFRHCRSSCAGAKVHVRVGTTCVYCWVFFTIISTNGRA</sequence>
<keyword evidence="3" id="KW-1185">Reference proteome</keyword>
<dbReference type="HOGENOM" id="CLU_2185519_0_0_1"/>